<accession>A0A448WBA6</accession>
<comment type="caution">
    <text evidence="1">The sequence shown here is derived from an EMBL/GenBank/DDBJ whole genome shotgun (WGS) entry which is preliminary data.</text>
</comment>
<sequence>MENRHFCLHKIGELTRTLLVPKFVDDSRSVKAVPSCQADSMIRPSADPATMPSCTQGRLSVYISRKEPVYYNSRASHDLPPSGNRAASTLKRKYVHTELSPSFPPRGLLLNFELAKGRGSPSLPIRLYQFERSVLMHRHLLRQCV</sequence>
<evidence type="ECO:0000313" key="2">
    <source>
        <dbReference type="Proteomes" id="UP000784294"/>
    </source>
</evidence>
<organism evidence="1 2">
    <name type="scientific">Protopolystoma xenopodis</name>
    <dbReference type="NCBI Taxonomy" id="117903"/>
    <lineage>
        <taxon>Eukaryota</taxon>
        <taxon>Metazoa</taxon>
        <taxon>Spiralia</taxon>
        <taxon>Lophotrochozoa</taxon>
        <taxon>Platyhelminthes</taxon>
        <taxon>Monogenea</taxon>
        <taxon>Polyopisthocotylea</taxon>
        <taxon>Polystomatidea</taxon>
        <taxon>Polystomatidae</taxon>
        <taxon>Protopolystoma</taxon>
    </lineage>
</organism>
<keyword evidence="2" id="KW-1185">Reference proteome</keyword>
<evidence type="ECO:0000313" key="1">
    <source>
        <dbReference type="EMBL" id="VEL07549.1"/>
    </source>
</evidence>
<dbReference type="EMBL" id="CAAALY010001975">
    <property type="protein sequence ID" value="VEL07549.1"/>
    <property type="molecule type" value="Genomic_DNA"/>
</dbReference>
<proteinExistence type="predicted"/>
<reference evidence="1" key="1">
    <citation type="submission" date="2018-11" db="EMBL/GenBank/DDBJ databases">
        <authorList>
            <consortium name="Pathogen Informatics"/>
        </authorList>
    </citation>
    <scope>NUCLEOTIDE SEQUENCE</scope>
</reference>
<dbReference type="AlphaFoldDB" id="A0A448WBA6"/>
<name>A0A448WBA6_9PLAT</name>
<protein>
    <submittedName>
        <fullName evidence="1">Uncharacterized protein</fullName>
    </submittedName>
</protein>
<gene>
    <name evidence="1" type="ORF">PXEA_LOCUS989</name>
</gene>
<dbReference type="Proteomes" id="UP000784294">
    <property type="component" value="Unassembled WGS sequence"/>
</dbReference>